<dbReference type="Proteomes" id="UP001291309">
    <property type="component" value="Unassembled WGS sequence"/>
</dbReference>
<gene>
    <name evidence="7" type="ORF">SYV04_42015</name>
</gene>
<dbReference type="InterPro" id="IPR009057">
    <property type="entry name" value="Homeodomain-like_sf"/>
</dbReference>
<evidence type="ECO:0000313" key="7">
    <source>
        <dbReference type="EMBL" id="MDY7233038.1"/>
    </source>
</evidence>
<dbReference type="SUPFAM" id="SSF46689">
    <property type="entry name" value="Homeodomain-like"/>
    <property type="match status" value="1"/>
</dbReference>
<dbReference type="InterPro" id="IPR050109">
    <property type="entry name" value="HTH-type_TetR-like_transc_reg"/>
</dbReference>
<evidence type="ECO:0000256" key="1">
    <source>
        <dbReference type="ARBA" id="ARBA00023015"/>
    </source>
</evidence>
<feature type="region of interest" description="Disordered" evidence="5">
    <location>
        <begin position="219"/>
        <end position="257"/>
    </location>
</feature>
<evidence type="ECO:0000256" key="5">
    <source>
        <dbReference type="SAM" id="MobiDB-lite"/>
    </source>
</evidence>
<evidence type="ECO:0000259" key="6">
    <source>
        <dbReference type="PROSITE" id="PS50977"/>
    </source>
</evidence>
<name>A0ABU5HJM3_9BACT</name>
<dbReference type="PANTHER" id="PTHR30055">
    <property type="entry name" value="HTH-TYPE TRANSCRIPTIONAL REGULATOR RUTR"/>
    <property type="match status" value="1"/>
</dbReference>
<keyword evidence="8" id="KW-1185">Reference proteome</keyword>
<dbReference type="InterPro" id="IPR001647">
    <property type="entry name" value="HTH_TetR"/>
</dbReference>
<feature type="domain" description="HTH tetR-type" evidence="6">
    <location>
        <begin position="17"/>
        <end position="77"/>
    </location>
</feature>
<dbReference type="PANTHER" id="PTHR30055:SF234">
    <property type="entry name" value="HTH-TYPE TRANSCRIPTIONAL REGULATOR BETI"/>
    <property type="match status" value="1"/>
</dbReference>
<dbReference type="Gene3D" id="1.10.357.10">
    <property type="entry name" value="Tetracycline Repressor, domain 2"/>
    <property type="match status" value="1"/>
</dbReference>
<feature type="DNA-binding region" description="H-T-H motif" evidence="4">
    <location>
        <begin position="40"/>
        <end position="59"/>
    </location>
</feature>
<dbReference type="PROSITE" id="PS50977">
    <property type="entry name" value="HTH_TETR_2"/>
    <property type="match status" value="1"/>
</dbReference>
<keyword evidence="3" id="KW-0804">Transcription</keyword>
<dbReference type="RefSeq" id="WP_321551751.1">
    <property type="nucleotide sequence ID" value="NZ_JAXIVS010000027.1"/>
</dbReference>
<sequence length="257" mass="28467">MSATTTSPRAPLQARSRDTQARIIEALRALLTEKPLDAIGVQELALRAGVSVGGFYRRFSGKEHALAHLLYEGYVARMEEAAARVLDKARWEGADTAELVRAYFGMMLEVAQEHLPVLREMVRRHRENPDEMVQSEASQRFRESVHVPFVRLLSSRAGTFSHPDPELALRFAFSGCSSILREAALFPHMQPRMGELPQGALVEELTRMFCAYLGVPLHSTDSSPTGGPPDAPHRPTPRGSPRAAAPRAAAPRTRRPR</sequence>
<proteinExistence type="predicted"/>
<reference evidence="7 8" key="1">
    <citation type="submission" date="2023-12" db="EMBL/GenBank/DDBJ databases">
        <title>the genome sequence of Hyalangium sp. s54d21.</title>
        <authorList>
            <person name="Zhang X."/>
        </authorList>
    </citation>
    <scope>NUCLEOTIDE SEQUENCE [LARGE SCALE GENOMIC DNA]</scope>
    <source>
        <strain evidence="8">s54d21</strain>
    </source>
</reference>
<protein>
    <submittedName>
        <fullName evidence="7">TetR family transcriptional regulator</fullName>
    </submittedName>
</protein>
<accession>A0ABU5HJM3</accession>
<evidence type="ECO:0000256" key="2">
    <source>
        <dbReference type="ARBA" id="ARBA00023125"/>
    </source>
</evidence>
<feature type="compositionally biased region" description="Low complexity" evidence="5">
    <location>
        <begin position="237"/>
        <end position="251"/>
    </location>
</feature>
<comment type="caution">
    <text evidence="7">The sequence shown here is derived from an EMBL/GenBank/DDBJ whole genome shotgun (WGS) entry which is preliminary data.</text>
</comment>
<keyword evidence="2 4" id="KW-0238">DNA-binding</keyword>
<keyword evidence="1" id="KW-0805">Transcription regulation</keyword>
<organism evidence="7 8">
    <name type="scientific">Hyalangium rubrum</name>
    <dbReference type="NCBI Taxonomy" id="3103134"/>
    <lineage>
        <taxon>Bacteria</taxon>
        <taxon>Pseudomonadati</taxon>
        <taxon>Myxococcota</taxon>
        <taxon>Myxococcia</taxon>
        <taxon>Myxococcales</taxon>
        <taxon>Cystobacterineae</taxon>
        <taxon>Archangiaceae</taxon>
        <taxon>Hyalangium</taxon>
    </lineage>
</organism>
<evidence type="ECO:0000256" key="3">
    <source>
        <dbReference type="ARBA" id="ARBA00023163"/>
    </source>
</evidence>
<dbReference type="EMBL" id="JAXIVS010000027">
    <property type="protein sequence ID" value="MDY7233038.1"/>
    <property type="molecule type" value="Genomic_DNA"/>
</dbReference>
<evidence type="ECO:0000313" key="8">
    <source>
        <dbReference type="Proteomes" id="UP001291309"/>
    </source>
</evidence>
<evidence type="ECO:0000256" key="4">
    <source>
        <dbReference type="PROSITE-ProRule" id="PRU00335"/>
    </source>
</evidence>
<dbReference type="Pfam" id="PF00440">
    <property type="entry name" value="TetR_N"/>
    <property type="match status" value="1"/>
</dbReference>